<dbReference type="Pfam" id="PF13396">
    <property type="entry name" value="PLDc_N"/>
    <property type="match status" value="1"/>
</dbReference>
<accession>A0A1Y5TYT3</accession>
<organism evidence="8 9">
    <name type="scientific">Oceanibacterium hippocampi</name>
    <dbReference type="NCBI Taxonomy" id="745714"/>
    <lineage>
        <taxon>Bacteria</taxon>
        <taxon>Pseudomonadati</taxon>
        <taxon>Pseudomonadota</taxon>
        <taxon>Alphaproteobacteria</taxon>
        <taxon>Sneathiellales</taxon>
        <taxon>Sneathiellaceae</taxon>
        <taxon>Oceanibacterium</taxon>
    </lineage>
</organism>
<keyword evidence="4 6" id="KW-1133">Transmembrane helix</keyword>
<evidence type="ECO:0000259" key="7">
    <source>
        <dbReference type="Pfam" id="PF13396"/>
    </source>
</evidence>
<feature type="transmembrane region" description="Helical" evidence="6">
    <location>
        <begin position="6"/>
        <end position="25"/>
    </location>
</feature>
<evidence type="ECO:0000313" key="8">
    <source>
        <dbReference type="EMBL" id="SLN73820.1"/>
    </source>
</evidence>
<proteinExistence type="predicted"/>
<dbReference type="GO" id="GO:0005886">
    <property type="term" value="C:plasma membrane"/>
    <property type="evidence" value="ECO:0007669"/>
    <property type="project" value="UniProtKB-SubCell"/>
</dbReference>
<dbReference type="RefSeq" id="WP_085884992.1">
    <property type="nucleotide sequence ID" value="NZ_FWFR01000003.1"/>
</dbReference>
<comment type="subcellular location">
    <subcellularLocation>
        <location evidence="1">Cell membrane</location>
        <topology evidence="1">Multi-pass membrane protein</topology>
    </subcellularLocation>
</comment>
<dbReference type="OrthoDB" id="8455471at2"/>
<dbReference type="Proteomes" id="UP000193200">
    <property type="component" value="Unassembled WGS sequence"/>
</dbReference>
<evidence type="ECO:0000313" key="9">
    <source>
        <dbReference type="Proteomes" id="UP000193200"/>
    </source>
</evidence>
<sequence length="66" mass="7083">MVEFGGIFGLIILALDIYAIVKILGSGASVLGKVIWTLVILFLPVLGFILWLIFGPSGRDLAHSRA</sequence>
<evidence type="ECO:0000256" key="4">
    <source>
        <dbReference type="ARBA" id="ARBA00022989"/>
    </source>
</evidence>
<dbReference type="EMBL" id="FWFR01000003">
    <property type="protein sequence ID" value="SLN73820.1"/>
    <property type="molecule type" value="Genomic_DNA"/>
</dbReference>
<reference evidence="8 9" key="1">
    <citation type="submission" date="2017-03" db="EMBL/GenBank/DDBJ databases">
        <authorList>
            <person name="Afonso C.L."/>
            <person name="Miller P.J."/>
            <person name="Scott M.A."/>
            <person name="Spackman E."/>
            <person name="Goraichik I."/>
            <person name="Dimitrov K.M."/>
            <person name="Suarez D.L."/>
            <person name="Swayne D.E."/>
        </authorList>
    </citation>
    <scope>NUCLEOTIDE SEQUENCE [LARGE SCALE GENOMIC DNA]</scope>
    <source>
        <strain evidence="8 9">CECT 7691</strain>
    </source>
</reference>
<name>A0A1Y5TYT3_9PROT</name>
<keyword evidence="3 6" id="KW-0812">Transmembrane</keyword>
<feature type="domain" description="Cardiolipin synthase N-terminal" evidence="7">
    <location>
        <begin position="14"/>
        <end position="56"/>
    </location>
</feature>
<gene>
    <name evidence="8" type="ORF">OCH7691_03669</name>
</gene>
<evidence type="ECO:0000256" key="2">
    <source>
        <dbReference type="ARBA" id="ARBA00022475"/>
    </source>
</evidence>
<protein>
    <recommendedName>
        <fullName evidence="7">Cardiolipin synthase N-terminal domain-containing protein</fullName>
    </recommendedName>
</protein>
<feature type="transmembrane region" description="Helical" evidence="6">
    <location>
        <begin position="34"/>
        <end position="54"/>
    </location>
</feature>
<evidence type="ECO:0000256" key="5">
    <source>
        <dbReference type="ARBA" id="ARBA00023136"/>
    </source>
</evidence>
<dbReference type="AlphaFoldDB" id="A0A1Y5TYT3"/>
<keyword evidence="5 6" id="KW-0472">Membrane</keyword>
<dbReference type="InterPro" id="IPR027379">
    <property type="entry name" value="CLS_N"/>
</dbReference>
<keyword evidence="9" id="KW-1185">Reference proteome</keyword>
<evidence type="ECO:0000256" key="6">
    <source>
        <dbReference type="SAM" id="Phobius"/>
    </source>
</evidence>
<dbReference type="InParanoid" id="A0A1Y5TYT3"/>
<evidence type="ECO:0000256" key="3">
    <source>
        <dbReference type="ARBA" id="ARBA00022692"/>
    </source>
</evidence>
<evidence type="ECO:0000256" key="1">
    <source>
        <dbReference type="ARBA" id="ARBA00004651"/>
    </source>
</evidence>
<keyword evidence="2" id="KW-1003">Cell membrane</keyword>